<feature type="transmembrane region" description="Helical" evidence="11">
    <location>
        <begin position="188"/>
        <end position="205"/>
    </location>
</feature>
<feature type="compositionally biased region" description="Polar residues" evidence="10">
    <location>
        <begin position="1195"/>
        <end position="1213"/>
    </location>
</feature>
<dbReference type="InterPro" id="IPR003280">
    <property type="entry name" value="2pore_dom_K_chnl"/>
</dbReference>
<dbReference type="Pfam" id="PF06722">
    <property type="entry name" value="EryCIII-like_C"/>
    <property type="match status" value="1"/>
</dbReference>
<evidence type="ECO:0000256" key="2">
    <source>
        <dbReference type="ARBA" id="ARBA00022448"/>
    </source>
</evidence>
<dbReference type="GO" id="GO:0005975">
    <property type="term" value="P:carbohydrate metabolic process"/>
    <property type="evidence" value="ECO:0007669"/>
    <property type="project" value="InterPro"/>
</dbReference>
<comment type="caution">
    <text evidence="15">The sequence shown here is derived from an EMBL/GenBank/DDBJ whole genome shotgun (WGS) entry which is preliminary data.</text>
</comment>
<dbReference type="Gene3D" id="1.10.287.70">
    <property type="match status" value="1"/>
</dbReference>
<dbReference type="FunFam" id="3.40.50.2000:FF:000009">
    <property type="entry name" value="Sterol 3-beta-glucosyltransferase UGT80A2"/>
    <property type="match status" value="1"/>
</dbReference>
<accession>A0A818PEL5</accession>
<dbReference type="Pfam" id="PF07885">
    <property type="entry name" value="Ion_trans_2"/>
    <property type="match status" value="2"/>
</dbReference>
<evidence type="ECO:0000256" key="11">
    <source>
        <dbReference type="SAM" id="Phobius"/>
    </source>
</evidence>
<feature type="compositionally biased region" description="Basic residues" evidence="10">
    <location>
        <begin position="1214"/>
        <end position="1223"/>
    </location>
</feature>
<dbReference type="EMBL" id="CAJOBD010000231">
    <property type="protein sequence ID" value="CAF3620043.1"/>
    <property type="molecule type" value="Genomic_DNA"/>
</dbReference>
<keyword evidence="6 9" id="KW-0406">Ion transport</keyword>
<evidence type="ECO:0000256" key="10">
    <source>
        <dbReference type="SAM" id="MobiDB-lite"/>
    </source>
</evidence>
<evidence type="ECO:0000256" key="5">
    <source>
        <dbReference type="ARBA" id="ARBA00022989"/>
    </source>
</evidence>
<feature type="domain" description="Glycosyltransferase family 28 N-terminal" evidence="12">
    <location>
        <begin position="586"/>
        <end position="730"/>
    </location>
</feature>
<feature type="domain" description="Potassium channel" evidence="14">
    <location>
        <begin position="256"/>
        <end position="331"/>
    </location>
</feature>
<evidence type="ECO:0000259" key="12">
    <source>
        <dbReference type="Pfam" id="PF03033"/>
    </source>
</evidence>
<name>A0A818PEL5_9BILA</name>
<dbReference type="InterPro" id="IPR010610">
    <property type="entry name" value="EryCIII-like_C"/>
</dbReference>
<keyword evidence="2 9" id="KW-0813">Transport</keyword>
<dbReference type="GO" id="GO:0016906">
    <property type="term" value="F:sterol 3-beta-glucosyltransferase activity"/>
    <property type="evidence" value="ECO:0007669"/>
    <property type="project" value="UniProtKB-ARBA"/>
</dbReference>
<evidence type="ECO:0000256" key="9">
    <source>
        <dbReference type="RuleBase" id="RU003857"/>
    </source>
</evidence>
<evidence type="ECO:0000259" key="14">
    <source>
        <dbReference type="Pfam" id="PF07885"/>
    </source>
</evidence>
<evidence type="ECO:0000259" key="13">
    <source>
        <dbReference type="Pfam" id="PF06722"/>
    </source>
</evidence>
<dbReference type="Proteomes" id="UP000663836">
    <property type="component" value="Unassembled WGS sequence"/>
</dbReference>
<feature type="domain" description="Potassium channel" evidence="14">
    <location>
        <begin position="152"/>
        <end position="211"/>
    </location>
</feature>
<keyword evidence="4 9" id="KW-0812">Transmembrane</keyword>
<feature type="transmembrane region" description="Helical" evidence="11">
    <location>
        <begin position="248"/>
        <end position="268"/>
    </location>
</feature>
<evidence type="ECO:0000256" key="3">
    <source>
        <dbReference type="ARBA" id="ARBA00022679"/>
    </source>
</evidence>
<dbReference type="GO" id="GO:0005267">
    <property type="term" value="F:potassium channel activity"/>
    <property type="evidence" value="ECO:0007669"/>
    <property type="project" value="InterPro"/>
</dbReference>
<dbReference type="SUPFAM" id="SSF49785">
    <property type="entry name" value="Galactose-binding domain-like"/>
    <property type="match status" value="1"/>
</dbReference>
<evidence type="ECO:0000256" key="6">
    <source>
        <dbReference type="ARBA" id="ARBA00023065"/>
    </source>
</evidence>
<comment type="similarity">
    <text evidence="9">Belongs to the two pore domain potassium channel (TC 1.A.1.8) family.</text>
</comment>
<keyword evidence="5 11" id="KW-1133">Transmembrane helix</keyword>
<dbReference type="InterPro" id="IPR008979">
    <property type="entry name" value="Galactose-bd-like_sf"/>
</dbReference>
<gene>
    <name evidence="15" type="ORF">JBS370_LOCUS4738</name>
</gene>
<evidence type="ECO:0008006" key="17">
    <source>
        <dbReference type="Google" id="ProtNLM"/>
    </source>
</evidence>
<evidence type="ECO:0000256" key="8">
    <source>
        <dbReference type="ARBA" id="ARBA00023303"/>
    </source>
</evidence>
<dbReference type="PANTHER" id="PTHR48050">
    <property type="entry name" value="STEROL 3-BETA-GLUCOSYLTRANSFERASE"/>
    <property type="match status" value="1"/>
</dbReference>
<feature type="region of interest" description="Disordered" evidence="10">
    <location>
        <begin position="1168"/>
        <end position="1226"/>
    </location>
</feature>
<feature type="transmembrane region" description="Helical" evidence="11">
    <location>
        <begin position="158"/>
        <end position="176"/>
    </location>
</feature>
<dbReference type="InterPro" id="IPR013099">
    <property type="entry name" value="K_chnl_dom"/>
</dbReference>
<proteinExistence type="inferred from homology"/>
<keyword evidence="3" id="KW-0808">Transferase</keyword>
<keyword evidence="8 9" id="KW-0407">Ion channel</keyword>
<organism evidence="15 16">
    <name type="scientific">Rotaria sordida</name>
    <dbReference type="NCBI Taxonomy" id="392033"/>
    <lineage>
        <taxon>Eukaryota</taxon>
        <taxon>Metazoa</taxon>
        <taxon>Spiralia</taxon>
        <taxon>Gnathifera</taxon>
        <taxon>Rotifera</taxon>
        <taxon>Eurotatoria</taxon>
        <taxon>Bdelloidea</taxon>
        <taxon>Philodinida</taxon>
        <taxon>Philodinidae</taxon>
        <taxon>Rotaria</taxon>
    </lineage>
</organism>
<dbReference type="InterPro" id="IPR004276">
    <property type="entry name" value="GlycoTrans_28_N"/>
</dbReference>
<evidence type="ECO:0000256" key="4">
    <source>
        <dbReference type="ARBA" id="ARBA00022692"/>
    </source>
</evidence>
<evidence type="ECO:0000313" key="16">
    <source>
        <dbReference type="Proteomes" id="UP000663836"/>
    </source>
</evidence>
<evidence type="ECO:0000313" key="15">
    <source>
        <dbReference type="EMBL" id="CAF3620043.1"/>
    </source>
</evidence>
<dbReference type="Gene3D" id="3.40.50.2000">
    <property type="entry name" value="Glycogen Phosphorylase B"/>
    <property type="match status" value="2"/>
</dbReference>
<feature type="transmembrane region" description="Helical" evidence="11">
    <location>
        <begin position="280"/>
        <end position="298"/>
    </location>
</feature>
<dbReference type="PRINTS" id="PR01333">
    <property type="entry name" value="2POREKCHANEL"/>
</dbReference>
<feature type="domain" description="Erythromycin biosynthesis protein CIII-like C-terminal" evidence="13">
    <location>
        <begin position="887"/>
        <end position="987"/>
    </location>
</feature>
<dbReference type="CDD" id="cd03784">
    <property type="entry name" value="GT1_Gtf-like"/>
    <property type="match status" value="1"/>
</dbReference>
<reference evidence="15" key="1">
    <citation type="submission" date="2021-02" db="EMBL/GenBank/DDBJ databases">
        <authorList>
            <person name="Nowell W R."/>
        </authorList>
    </citation>
    <scope>NUCLEOTIDE SEQUENCE</scope>
</reference>
<evidence type="ECO:0000256" key="7">
    <source>
        <dbReference type="ARBA" id="ARBA00023136"/>
    </source>
</evidence>
<dbReference type="SUPFAM" id="SSF81324">
    <property type="entry name" value="Voltage-gated potassium channels"/>
    <property type="match status" value="2"/>
</dbReference>
<feature type="transmembrane region" description="Helical" evidence="11">
    <location>
        <begin position="42"/>
        <end position="62"/>
    </location>
</feature>
<dbReference type="GO" id="GO:0016020">
    <property type="term" value="C:membrane"/>
    <property type="evidence" value="ECO:0007669"/>
    <property type="project" value="UniProtKB-SubCell"/>
</dbReference>
<dbReference type="PANTHER" id="PTHR48050:SF13">
    <property type="entry name" value="STEROL 3-BETA-GLUCOSYLTRANSFERASE UGT80A2"/>
    <property type="match status" value="1"/>
</dbReference>
<dbReference type="InterPro" id="IPR002213">
    <property type="entry name" value="UDP_glucos_trans"/>
</dbReference>
<protein>
    <recommendedName>
        <fullName evidence="17">Sterol 3-beta-glucosyltransferase</fullName>
    </recommendedName>
</protein>
<dbReference type="Gene3D" id="2.60.120.260">
    <property type="entry name" value="Galactose-binding domain-like"/>
    <property type="match status" value="1"/>
</dbReference>
<comment type="subcellular location">
    <subcellularLocation>
        <location evidence="1">Membrane</location>
        <topology evidence="1">Multi-pass membrane protein</topology>
    </subcellularLocation>
</comment>
<evidence type="ECO:0000256" key="1">
    <source>
        <dbReference type="ARBA" id="ARBA00004141"/>
    </source>
</evidence>
<keyword evidence="7 11" id="KW-0472">Membrane</keyword>
<dbReference type="Pfam" id="PF03033">
    <property type="entry name" value="Glyco_transf_28"/>
    <property type="match status" value="1"/>
</dbReference>
<sequence length="1307" mass="149384">MHSSVPLLEFDKQGDIHLIQSKCNKSPLQCQCVYARYILHQISLIVIVLIYLIVGGLFFAFIESKYYLKKDDERKEIISETYEHIRSLAIHLLNEQLNENFENAYQQWRWNNEKLSNYIYLNNERANILDNQTEFELENLSLRLAMRQVAEEKFVYKWTYSTAILYAATLVTTIGYGNISPKTTLGKISTVIYALIGILLVVSWLKLVGDSLALLVTQYYQYFNRCFRRHFKRKKIPLQEKIYLDEKVPFWVPITLLILYLLAGSILFATWEGWSYIDSAYFSFITFTTIGFGDLVPGETTITHRNGRSLICAIYLLFGVMLTALSFKLIQEDIDRIKSCLFQRLETMTTIIDNDSKESTNIILFDHDWKYTYLTNSSSNEEFISMNCDDHQWKKINLPHYEITYDSLIYWYRKKFEWKQKSDFQQHIYLNFYSNEDEDNRQIYSIVIWLNETMIYSGNLPKSIQLTKYLRINSDNILAVCSTEGYTLSLHTRILIPHVCSGSIKYDDYNENGSRRRLQTLDYTASFDDSDGLIDIFIDPLRKMKTATQHEQVDVNEDWECIHVVGTQQPETETILKTGPIPRLAILMLIVGTRGDVQPFIALAKALLSHGHRVRLATHEVFRPFVRENGIEFYPLAGNPADLMSFMVKNAGIVPSVSSIVAGDIAKSRRVIADILASTWKACIEDDDETGVSFIAEAIIANPPSYGHIHCAQKLQIPLHMIFTMPWSPTVQFPHPLCKIDYNRASIEKINFLSYHLVEVFTWSGIRSIINEFRKDTLGLSTLHIRQAVRLMLDEHVPHTYCWSPSLVPKPDDWPEHVDISGFFFLDLATNYKPPEDLMQFLKSGDPPIYIGFGSITGHDSERILQVVLEALRITGYRALFSGFDVDVDSLPDNILKIGNCPHDWLFQHVTAVCHHGGAGTTAAGLRAGKPTIIVPFFGDQFFWGSVISKSDAGPPPIPGKSITAKQLAAAFTFVHDPKVQSAALKISSAFHHEHGCENAVRLFHTNLSLSKMHSDLESSFSACFRLKDYNLQISRPVAQVLVAAEAIEESQLTLLATHDWNKSMYVNRLESYASGFRRAISRFADSVRPSKRSSSVNYLERNSSCSTPHITKHNLINVGRPFKDNLPLYGDIKEQPPQEEYDENSKLAEKVKRGVHYDLPPTIVKKSSVHNRSRSTADAIPSSTINHFRKNNSKSRTTDNILPKSPYQNQRTRNIHSAKTNKKKQDLVLPKQKPILQLKDKNNSTSTEQKAADISGLSIDICKKILADFKQMQSARRRSIDKSKHQMGISILPNSHRRRSQSSIVH</sequence>
<dbReference type="SUPFAM" id="SSF53756">
    <property type="entry name" value="UDP-Glycosyltransferase/glycogen phosphorylase"/>
    <property type="match status" value="1"/>
</dbReference>
<feature type="transmembrane region" description="Helical" evidence="11">
    <location>
        <begin position="310"/>
        <end position="330"/>
    </location>
</feature>
<dbReference type="InterPro" id="IPR050426">
    <property type="entry name" value="Glycosyltransferase_28"/>
</dbReference>